<dbReference type="PROSITE" id="PS50893">
    <property type="entry name" value="ABC_TRANSPORTER_2"/>
    <property type="match status" value="1"/>
</dbReference>
<evidence type="ECO:0000313" key="5">
    <source>
        <dbReference type="EMBL" id="SBT17232.1"/>
    </source>
</evidence>
<dbReference type="InterPro" id="IPR003439">
    <property type="entry name" value="ABC_transporter-like_ATP-bd"/>
</dbReference>
<dbReference type="OrthoDB" id="9802264at2"/>
<proteinExistence type="predicted"/>
<dbReference type="Proteomes" id="UP000092840">
    <property type="component" value="Unassembled WGS sequence"/>
</dbReference>
<evidence type="ECO:0000256" key="3">
    <source>
        <dbReference type="ARBA" id="ARBA00022840"/>
    </source>
</evidence>
<dbReference type="InterPro" id="IPR017871">
    <property type="entry name" value="ABC_transporter-like_CS"/>
</dbReference>
<evidence type="ECO:0000313" key="7">
    <source>
        <dbReference type="Proteomes" id="UP000092840"/>
    </source>
</evidence>
<dbReference type="PROSITE" id="PS00211">
    <property type="entry name" value="ABC_TRANSPORTER_1"/>
    <property type="match status" value="1"/>
</dbReference>
<reference evidence="5 8" key="2">
    <citation type="submission" date="2016-06" db="EMBL/GenBank/DDBJ databases">
        <authorList>
            <person name="Kjaerup R.B."/>
            <person name="Dalgaard T.S."/>
            <person name="Juul-Madsen H.R."/>
        </authorList>
    </citation>
    <scope>NUCLEOTIDE SEQUENCE [LARGE SCALE GENOMIC DNA]</scope>
    <source>
        <strain evidence="5 8">CECT 5115</strain>
    </source>
</reference>
<keyword evidence="5" id="KW-0378">Hydrolase</keyword>
<dbReference type="Proteomes" id="UP000092871">
    <property type="component" value="Unassembled WGS sequence"/>
</dbReference>
<dbReference type="Pfam" id="PF00005">
    <property type="entry name" value="ABC_tran"/>
    <property type="match status" value="1"/>
</dbReference>
<sequence length="211" mass="23143">MLTLQSVFIESPTGVLINALTETINQGECLVLMGPSGIGKSSLLGYVSGTLPKALKGRGEVWLQNNRIDHLSAEQRHLGLLQQSPLLFPHMTVEENLLFALDQKAPKAERRRIVNVKLSEIGLPGYGNRLPQELSGGQQARLALLRTLLSNPRALLLDEPFSKLDQTLRQEMRALVGQCLKEANIPAILVTHDVDDANALGNRIIELKSDS</sequence>
<dbReference type="GO" id="GO:0016887">
    <property type="term" value="F:ATP hydrolysis activity"/>
    <property type="evidence" value="ECO:0007669"/>
    <property type="project" value="InterPro"/>
</dbReference>
<dbReference type="PANTHER" id="PTHR42781">
    <property type="entry name" value="SPERMIDINE/PUTRESCINE IMPORT ATP-BINDING PROTEIN POTA"/>
    <property type="match status" value="1"/>
</dbReference>
<dbReference type="EC" id="3.6.3.31" evidence="5"/>
<evidence type="ECO:0000256" key="1">
    <source>
        <dbReference type="ARBA" id="ARBA00022448"/>
    </source>
</evidence>
<protein>
    <submittedName>
        <fullName evidence="5">Spermidine/putrescine import ATP-binding protein PotA</fullName>
        <ecNumber evidence="5">3.6.3.31</ecNumber>
    </submittedName>
</protein>
<dbReference type="InterPro" id="IPR050093">
    <property type="entry name" value="ABC_SmlMolc_Importer"/>
</dbReference>
<evidence type="ECO:0000259" key="4">
    <source>
        <dbReference type="PROSITE" id="PS50893"/>
    </source>
</evidence>
<organism evidence="5 8">
    <name type="scientific">Marinomonas gallaica</name>
    <dbReference type="NCBI Taxonomy" id="1806667"/>
    <lineage>
        <taxon>Bacteria</taxon>
        <taxon>Pseudomonadati</taxon>
        <taxon>Pseudomonadota</taxon>
        <taxon>Gammaproteobacteria</taxon>
        <taxon>Oceanospirillales</taxon>
        <taxon>Oceanospirillaceae</taxon>
        <taxon>Marinomonas</taxon>
    </lineage>
</organism>
<dbReference type="SMART" id="SM00382">
    <property type="entry name" value="AAA"/>
    <property type="match status" value="1"/>
</dbReference>
<dbReference type="AlphaFoldDB" id="A0A1C3JPZ7"/>
<accession>A0A1C3JPZ7</accession>
<dbReference type="EMBL" id="FLRA01000009">
    <property type="protein sequence ID" value="SBT17232.1"/>
    <property type="molecule type" value="Genomic_DNA"/>
</dbReference>
<feature type="domain" description="ABC transporter" evidence="4">
    <location>
        <begin position="2"/>
        <end position="211"/>
    </location>
</feature>
<dbReference type="InterPro" id="IPR027417">
    <property type="entry name" value="P-loop_NTPase"/>
</dbReference>
<dbReference type="Gene3D" id="3.40.50.300">
    <property type="entry name" value="P-loop containing nucleotide triphosphate hydrolases"/>
    <property type="match status" value="1"/>
</dbReference>
<keyword evidence="1" id="KW-0813">Transport</keyword>
<dbReference type="RefSeq" id="WP_067033779.1">
    <property type="nucleotide sequence ID" value="NZ_FLRA01000009.1"/>
</dbReference>
<evidence type="ECO:0000256" key="2">
    <source>
        <dbReference type="ARBA" id="ARBA00022741"/>
    </source>
</evidence>
<evidence type="ECO:0000313" key="8">
    <source>
        <dbReference type="Proteomes" id="UP000092871"/>
    </source>
</evidence>
<name>A0A1C3JPZ7_9GAMM</name>
<dbReference type="InterPro" id="IPR003593">
    <property type="entry name" value="AAA+_ATPase"/>
</dbReference>
<keyword evidence="3 5" id="KW-0067">ATP-binding</keyword>
<evidence type="ECO:0000313" key="6">
    <source>
        <dbReference type="EMBL" id="SBT22434.1"/>
    </source>
</evidence>
<reference evidence="6 7" key="1">
    <citation type="submission" date="2016-06" db="EMBL/GenBank/DDBJ databases">
        <authorList>
            <person name="Rodrigo-Torres L."/>
            <person name="Arahal D.R."/>
        </authorList>
    </citation>
    <scope>NUCLEOTIDE SEQUENCE [LARGE SCALE GENOMIC DNA]</scope>
    <source>
        <strain evidence="6 7">CECT 5116</strain>
    </source>
</reference>
<dbReference type="PANTHER" id="PTHR42781:SF4">
    <property type="entry name" value="SPERMIDINE_PUTRESCINE IMPORT ATP-BINDING PROTEIN POTA"/>
    <property type="match status" value="1"/>
</dbReference>
<dbReference type="GO" id="GO:0005524">
    <property type="term" value="F:ATP binding"/>
    <property type="evidence" value="ECO:0007669"/>
    <property type="project" value="UniProtKB-KW"/>
</dbReference>
<keyword evidence="7" id="KW-1185">Reference proteome</keyword>
<gene>
    <name evidence="5" type="primary">potA_2</name>
    <name evidence="6" type="synonym">potA_3</name>
    <name evidence="5" type="ORF">MGA5115_01341</name>
    <name evidence="6" type="ORF">MGA5116_03054</name>
</gene>
<keyword evidence="2" id="KW-0547">Nucleotide-binding</keyword>
<dbReference type="EMBL" id="FLRB01000018">
    <property type="protein sequence ID" value="SBT22434.1"/>
    <property type="molecule type" value="Genomic_DNA"/>
</dbReference>
<dbReference type="SUPFAM" id="SSF52540">
    <property type="entry name" value="P-loop containing nucleoside triphosphate hydrolases"/>
    <property type="match status" value="1"/>
</dbReference>